<dbReference type="EMBL" id="UGTF01000002">
    <property type="protein sequence ID" value="SUB89300.1"/>
    <property type="molecule type" value="Genomic_DNA"/>
</dbReference>
<name>A0A379EA32_9PORP</name>
<evidence type="ECO:0000313" key="2">
    <source>
        <dbReference type="Proteomes" id="UP000254156"/>
    </source>
</evidence>
<dbReference type="AlphaFoldDB" id="A0A379EA32"/>
<gene>
    <name evidence="1" type="ORF">NCTC11632_01402</name>
</gene>
<protein>
    <submittedName>
        <fullName evidence="1">Uncharacterized protein</fullName>
    </submittedName>
</protein>
<proteinExistence type="predicted"/>
<accession>A0A379EA32</accession>
<organism evidence="1 2">
    <name type="scientific">Porphyromonas macacae</name>
    <dbReference type="NCBI Taxonomy" id="28115"/>
    <lineage>
        <taxon>Bacteria</taxon>
        <taxon>Pseudomonadati</taxon>
        <taxon>Bacteroidota</taxon>
        <taxon>Bacteroidia</taxon>
        <taxon>Bacteroidales</taxon>
        <taxon>Porphyromonadaceae</taxon>
        <taxon>Porphyromonas</taxon>
    </lineage>
</organism>
<dbReference type="Proteomes" id="UP000254156">
    <property type="component" value="Unassembled WGS sequence"/>
</dbReference>
<evidence type="ECO:0000313" key="1">
    <source>
        <dbReference type="EMBL" id="SUB89300.1"/>
    </source>
</evidence>
<sequence>MSNNSSLKEKGYDLKRIGDQAPKTLDDKIRKGIDGIYENSTSPPKYVIDEAKYNSSKLNQKTKSGPQMSDDWIEKRIKKDQSLTKEQKDDIIKALHNKQVDRIVSQVDETGKVTTYKVDVNPDGKTSYGKTKWP</sequence>
<reference evidence="1 2" key="1">
    <citation type="submission" date="2018-06" db="EMBL/GenBank/DDBJ databases">
        <authorList>
            <consortium name="Pathogen Informatics"/>
            <person name="Doyle S."/>
        </authorList>
    </citation>
    <scope>NUCLEOTIDE SEQUENCE [LARGE SCALE GENOMIC DNA]</scope>
    <source>
        <strain evidence="1 2">NCTC11632</strain>
    </source>
</reference>